<keyword evidence="3" id="KW-0378">Hydrolase</keyword>
<dbReference type="Proteomes" id="UP000366872">
    <property type="component" value="Unassembled WGS sequence"/>
</dbReference>
<accession>A0A6C2TZ63</accession>
<feature type="chain" id="PRO_5028940001" evidence="5">
    <location>
        <begin position="29"/>
        <end position="515"/>
    </location>
</feature>
<dbReference type="InterPro" id="IPR017850">
    <property type="entry name" value="Alkaline_phosphatase_core_sf"/>
</dbReference>
<dbReference type="SUPFAM" id="SSF53649">
    <property type="entry name" value="Alkaline phosphatase-like"/>
    <property type="match status" value="1"/>
</dbReference>
<dbReference type="RefSeq" id="WP_136078626.1">
    <property type="nucleotide sequence ID" value="NZ_CAAHFG010000001.1"/>
</dbReference>
<comment type="similarity">
    <text evidence="1">Belongs to the sulfatase family.</text>
</comment>
<gene>
    <name evidence="7" type="primary">atsA_66</name>
    <name evidence="7" type="ORF">PDESU_01562</name>
</gene>
<dbReference type="AlphaFoldDB" id="A0A6C2TZ63"/>
<reference evidence="7 8" key="1">
    <citation type="submission" date="2019-04" db="EMBL/GenBank/DDBJ databases">
        <authorList>
            <person name="Van Vliet M D."/>
        </authorList>
    </citation>
    <scope>NUCLEOTIDE SEQUENCE [LARGE SCALE GENOMIC DNA]</scope>
    <source>
        <strain evidence="7 8">F1</strain>
    </source>
</reference>
<organism evidence="7 8">
    <name type="scientific">Pontiella desulfatans</name>
    <dbReference type="NCBI Taxonomy" id="2750659"/>
    <lineage>
        <taxon>Bacteria</taxon>
        <taxon>Pseudomonadati</taxon>
        <taxon>Kiritimatiellota</taxon>
        <taxon>Kiritimatiellia</taxon>
        <taxon>Kiritimatiellales</taxon>
        <taxon>Pontiellaceae</taxon>
        <taxon>Pontiella</taxon>
    </lineage>
</organism>
<dbReference type="InterPro" id="IPR024607">
    <property type="entry name" value="Sulfatase_CS"/>
</dbReference>
<protein>
    <submittedName>
        <fullName evidence="7">Arylsulfatase</fullName>
    </submittedName>
</protein>
<feature type="domain" description="Sulfatase N-terminal" evidence="6">
    <location>
        <begin position="35"/>
        <end position="398"/>
    </location>
</feature>
<dbReference type="InterPro" id="IPR050738">
    <property type="entry name" value="Sulfatase"/>
</dbReference>
<evidence type="ECO:0000256" key="1">
    <source>
        <dbReference type="ARBA" id="ARBA00008779"/>
    </source>
</evidence>
<evidence type="ECO:0000256" key="2">
    <source>
        <dbReference type="ARBA" id="ARBA00022723"/>
    </source>
</evidence>
<evidence type="ECO:0000256" key="5">
    <source>
        <dbReference type="SAM" id="SignalP"/>
    </source>
</evidence>
<dbReference type="GO" id="GO:0046872">
    <property type="term" value="F:metal ion binding"/>
    <property type="evidence" value="ECO:0007669"/>
    <property type="project" value="UniProtKB-KW"/>
</dbReference>
<evidence type="ECO:0000313" key="8">
    <source>
        <dbReference type="Proteomes" id="UP000366872"/>
    </source>
</evidence>
<dbReference type="PROSITE" id="PS00149">
    <property type="entry name" value="SULFATASE_2"/>
    <property type="match status" value="1"/>
</dbReference>
<dbReference type="Pfam" id="PF00884">
    <property type="entry name" value="Sulfatase"/>
    <property type="match status" value="1"/>
</dbReference>
<dbReference type="Gene3D" id="3.30.1120.10">
    <property type="match status" value="1"/>
</dbReference>
<dbReference type="InterPro" id="IPR000917">
    <property type="entry name" value="Sulfatase_N"/>
</dbReference>
<proteinExistence type="inferred from homology"/>
<dbReference type="PANTHER" id="PTHR42693">
    <property type="entry name" value="ARYLSULFATASE FAMILY MEMBER"/>
    <property type="match status" value="1"/>
</dbReference>
<feature type="signal peptide" evidence="5">
    <location>
        <begin position="1"/>
        <end position="28"/>
    </location>
</feature>
<dbReference type="Gene3D" id="3.40.720.10">
    <property type="entry name" value="Alkaline Phosphatase, subunit A"/>
    <property type="match status" value="1"/>
</dbReference>
<keyword evidence="5" id="KW-0732">Signal</keyword>
<evidence type="ECO:0000259" key="6">
    <source>
        <dbReference type="Pfam" id="PF00884"/>
    </source>
</evidence>
<dbReference type="PANTHER" id="PTHR42693:SF53">
    <property type="entry name" value="ENDO-4-O-SULFATASE"/>
    <property type="match status" value="1"/>
</dbReference>
<keyword evidence="8" id="KW-1185">Reference proteome</keyword>
<evidence type="ECO:0000256" key="4">
    <source>
        <dbReference type="ARBA" id="ARBA00022837"/>
    </source>
</evidence>
<evidence type="ECO:0000256" key="3">
    <source>
        <dbReference type="ARBA" id="ARBA00022801"/>
    </source>
</evidence>
<dbReference type="GO" id="GO:0004065">
    <property type="term" value="F:arylsulfatase activity"/>
    <property type="evidence" value="ECO:0007669"/>
    <property type="project" value="TreeGrafter"/>
</dbReference>
<dbReference type="EMBL" id="CAAHFG010000001">
    <property type="protein sequence ID" value="VGO13008.1"/>
    <property type="molecule type" value="Genomic_DNA"/>
</dbReference>
<keyword evidence="2" id="KW-0479">Metal-binding</keyword>
<evidence type="ECO:0000313" key="7">
    <source>
        <dbReference type="EMBL" id="VGO13008.1"/>
    </source>
</evidence>
<keyword evidence="4" id="KW-0106">Calcium</keyword>
<sequence>MNKRIILNLWIKGAAVACLALSTLNTFAQQQNSQPNIVVVYTDDWGYSDLGIHGIRDDILTPNIDQLAQSGVLFTDGYVTAPQCAPSRAGFLTCKYQQRFGFDSIPSLPLKAEEKTVANHLKGFGYRTGMIGKWHLDIGALGGEWAKEHYPDALVKRGSRETVDVDAVPANVKKTYEPGQRGFDEYYWGRSNDYIVNFPPHQNTESGVAITVGGDRVDQKTEASLDFIERNANQKKPFFLYTAYYAPHTPSTPSKHYLDQIPAQESQQRRKGLALMLAVDTGVGKIVNKLKELNIYDNTIVLFVSDNGAPLADFIDTPEGKVAYSLVDENHPAYTKGKRLRWDGSHNEPLNGDKGLLTEGGIRVPMVMSWPNKIKSGQTCGKPVNTLDLAKTFLSAAGDVSTLPELDGVNLLPYLNGQDDSDLLQRPMFWRFYTQSAVRKGKWKLLLVSDQMEFLFDLDQDKEEKNNVIEQYPEVAGALRKTLTTWAGKMTPAKLPSGPLQPPEVLKYKLYFSQE</sequence>
<name>A0A6C2TZ63_PONDE</name>